<feature type="domain" description="G-protein coupled receptors family 1 profile" evidence="7">
    <location>
        <begin position="31"/>
        <end position="293"/>
    </location>
</feature>
<name>A0A183AGJ5_9TREM</name>
<dbReference type="WBParaSite" id="ECPE_0000609301-mRNA-1">
    <property type="protein sequence ID" value="ECPE_0000609301-mRNA-1"/>
    <property type="gene ID" value="ECPE_0000609301"/>
</dbReference>
<feature type="transmembrane region" description="Helical" evidence="6">
    <location>
        <begin position="133"/>
        <end position="159"/>
    </location>
</feature>
<accession>A0A183AGJ5</accession>
<dbReference type="CDD" id="cd00637">
    <property type="entry name" value="7tm_classA_rhodopsin-like"/>
    <property type="match status" value="1"/>
</dbReference>
<reference evidence="10" key="1">
    <citation type="submission" date="2016-06" db="UniProtKB">
        <authorList>
            <consortium name="WormBaseParasite"/>
        </authorList>
    </citation>
    <scope>IDENTIFICATION</scope>
</reference>
<keyword evidence="4 6" id="KW-0472">Membrane</keyword>
<feature type="transmembrane region" description="Helical" evidence="6">
    <location>
        <begin position="179"/>
        <end position="204"/>
    </location>
</feature>
<keyword evidence="3 6" id="KW-1133">Transmembrane helix</keyword>
<dbReference type="EMBL" id="UZAN01043011">
    <property type="protein sequence ID" value="VDP77363.1"/>
    <property type="molecule type" value="Genomic_DNA"/>
</dbReference>
<dbReference type="PRINTS" id="PR00237">
    <property type="entry name" value="GPCRRHODOPSN"/>
</dbReference>
<sequence>MNQTEILYEVRELSILKSVTLWSVNVVGLLANVVGFSLISQVKISLPAARLLLRHQFVCDAIGCTVAMAYWITFGLKIPPTLLMATAFSYLWSNYFVFWFTVVLSSTNLAMLSFDRYWAVVWFRSYRRNCKGYLISLIIIIWAYTIVFSAPPIIFSYYYGNPTTATSPKLRACMMAYQVIIFIFAYILPGVLICVIQVRIILLLRGKVHVRAEKSSTSDPLAQDSNGAIDPNVRTITLGIFIMIVTYIVSRTYVHFESLLATFGVIRIRILKLWQYDGILLFSINFSVNPLAVIFTSPACRQLLSRKTACIIEPIHRLCSKYVRKNVNSV</sequence>
<evidence type="ECO:0000256" key="3">
    <source>
        <dbReference type="ARBA" id="ARBA00022989"/>
    </source>
</evidence>
<feature type="transmembrane region" description="Helical" evidence="6">
    <location>
        <begin position="51"/>
        <end position="72"/>
    </location>
</feature>
<evidence type="ECO:0000256" key="1">
    <source>
        <dbReference type="ARBA" id="ARBA00004370"/>
    </source>
</evidence>
<evidence type="ECO:0000313" key="8">
    <source>
        <dbReference type="EMBL" id="VDP77363.1"/>
    </source>
</evidence>
<dbReference type="PANTHER" id="PTHR45698">
    <property type="entry name" value="TRACE AMINE-ASSOCIATED RECEPTOR 19N-RELATED"/>
    <property type="match status" value="1"/>
</dbReference>
<gene>
    <name evidence="8" type="ORF">ECPE_LOCUS6080</name>
</gene>
<protein>
    <submittedName>
        <fullName evidence="10">G_PROTEIN_RECEP_F1_2 domain-containing protein</fullName>
    </submittedName>
</protein>
<dbReference type="Pfam" id="PF00001">
    <property type="entry name" value="7tm_1"/>
    <property type="match status" value="1"/>
</dbReference>
<dbReference type="InterPro" id="IPR017452">
    <property type="entry name" value="GPCR_Rhodpsn_7TM"/>
</dbReference>
<evidence type="ECO:0000256" key="2">
    <source>
        <dbReference type="ARBA" id="ARBA00022692"/>
    </source>
</evidence>
<dbReference type="GO" id="GO:0004930">
    <property type="term" value="F:G protein-coupled receptor activity"/>
    <property type="evidence" value="ECO:0007669"/>
    <property type="project" value="UniProtKB-KW"/>
</dbReference>
<comment type="similarity">
    <text evidence="5">Belongs to the G-protein coupled receptor 1 family.</text>
</comment>
<organism evidence="10">
    <name type="scientific">Echinostoma caproni</name>
    <dbReference type="NCBI Taxonomy" id="27848"/>
    <lineage>
        <taxon>Eukaryota</taxon>
        <taxon>Metazoa</taxon>
        <taxon>Spiralia</taxon>
        <taxon>Lophotrochozoa</taxon>
        <taxon>Platyhelminthes</taxon>
        <taxon>Trematoda</taxon>
        <taxon>Digenea</taxon>
        <taxon>Plagiorchiida</taxon>
        <taxon>Echinostomata</taxon>
        <taxon>Echinostomatoidea</taxon>
        <taxon>Echinostomatidae</taxon>
        <taxon>Echinostoma</taxon>
    </lineage>
</organism>
<dbReference type="PANTHER" id="PTHR45698:SF1">
    <property type="entry name" value="TRACE AMINE-ASSOCIATED RECEPTOR 13C-LIKE"/>
    <property type="match status" value="1"/>
</dbReference>
<keyword evidence="9" id="KW-1185">Reference proteome</keyword>
<evidence type="ECO:0000256" key="4">
    <source>
        <dbReference type="ARBA" id="ARBA00023136"/>
    </source>
</evidence>
<dbReference type="InterPro" id="IPR000276">
    <property type="entry name" value="GPCR_Rhodpsn"/>
</dbReference>
<keyword evidence="5" id="KW-0297">G-protein coupled receptor</keyword>
<feature type="transmembrane region" description="Helical" evidence="6">
    <location>
        <begin position="274"/>
        <end position="297"/>
    </location>
</feature>
<keyword evidence="2 5" id="KW-0812">Transmembrane</keyword>
<keyword evidence="5" id="KW-0675">Receptor</keyword>
<proteinExistence type="inferred from homology"/>
<reference evidence="8 9" key="2">
    <citation type="submission" date="2018-11" db="EMBL/GenBank/DDBJ databases">
        <authorList>
            <consortium name="Pathogen Informatics"/>
        </authorList>
    </citation>
    <scope>NUCLEOTIDE SEQUENCE [LARGE SCALE GENOMIC DNA]</scope>
    <source>
        <strain evidence="8 9">Egypt</strain>
    </source>
</reference>
<dbReference type="AlphaFoldDB" id="A0A183AGJ5"/>
<evidence type="ECO:0000256" key="6">
    <source>
        <dbReference type="SAM" id="Phobius"/>
    </source>
</evidence>
<dbReference type="OrthoDB" id="6283082at2759"/>
<comment type="subcellular location">
    <subcellularLocation>
        <location evidence="1">Membrane</location>
    </subcellularLocation>
</comment>
<dbReference type="Gene3D" id="1.20.1070.10">
    <property type="entry name" value="Rhodopsin 7-helix transmembrane proteins"/>
    <property type="match status" value="1"/>
</dbReference>
<dbReference type="PROSITE" id="PS00237">
    <property type="entry name" value="G_PROTEIN_RECEP_F1_1"/>
    <property type="match status" value="1"/>
</dbReference>
<dbReference type="GO" id="GO:0016020">
    <property type="term" value="C:membrane"/>
    <property type="evidence" value="ECO:0007669"/>
    <property type="project" value="UniProtKB-SubCell"/>
</dbReference>
<keyword evidence="5" id="KW-0807">Transducer</keyword>
<evidence type="ECO:0000313" key="10">
    <source>
        <dbReference type="WBParaSite" id="ECPE_0000609301-mRNA-1"/>
    </source>
</evidence>
<feature type="transmembrane region" description="Helical" evidence="6">
    <location>
        <begin position="92"/>
        <end position="112"/>
    </location>
</feature>
<feature type="transmembrane region" description="Helical" evidence="6">
    <location>
        <begin position="235"/>
        <end position="254"/>
    </location>
</feature>
<feature type="transmembrane region" description="Helical" evidence="6">
    <location>
        <begin position="20"/>
        <end position="39"/>
    </location>
</feature>
<evidence type="ECO:0000256" key="5">
    <source>
        <dbReference type="RuleBase" id="RU000688"/>
    </source>
</evidence>
<dbReference type="Proteomes" id="UP000272942">
    <property type="component" value="Unassembled WGS sequence"/>
</dbReference>
<evidence type="ECO:0000313" key="9">
    <source>
        <dbReference type="Proteomes" id="UP000272942"/>
    </source>
</evidence>
<dbReference type="SUPFAM" id="SSF81321">
    <property type="entry name" value="Family A G protein-coupled receptor-like"/>
    <property type="match status" value="1"/>
</dbReference>
<evidence type="ECO:0000259" key="7">
    <source>
        <dbReference type="PROSITE" id="PS50262"/>
    </source>
</evidence>
<dbReference type="PROSITE" id="PS50262">
    <property type="entry name" value="G_PROTEIN_RECEP_F1_2"/>
    <property type="match status" value="1"/>
</dbReference>